<reference evidence="1 2" key="1">
    <citation type="submission" date="2018-06" db="EMBL/GenBank/DDBJ databases">
        <title>Spongiibacterium sp. HME9304 Genome sequencing and assembly.</title>
        <authorList>
            <person name="Kang H."/>
            <person name="Kim H."/>
            <person name="Joh K."/>
        </authorList>
    </citation>
    <scope>NUCLEOTIDE SEQUENCE [LARGE SCALE GENOMIC DNA]</scope>
    <source>
        <strain evidence="1 2">HME9304</strain>
    </source>
</reference>
<accession>A0A2Z4LPA4</accession>
<sequence length="41" mass="4527">MDAIEPFVKKASKAYKDEFGIELAHFQTVPSQGTSLVNDTL</sequence>
<keyword evidence="2" id="KW-1185">Reference proteome</keyword>
<proteinExistence type="predicted"/>
<gene>
    <name evidence="1" type="ORF">HME9304_00682</name>
</gene>
<evidence type="ECO:0000313" key="1">
    <source>
        <dbReference type="EMBL" id="AWX43691.1"/>
    </source>
</evidence>
<dbReference type="AlphaFoldDB" id="A0A2Z4LPA4"/>
<dbReference type="Proteomes" id="UP000248536">
    <property type="component" value="Chromosome"/>
</dbReference>
<dbReference type="EMBL" id="CP030104">
    <property type="protein sequence ID" value="AWX43691.1"/>
    <property type="molecule type" value="Genomic_DNA"/>
</dbReference>
<organism evidence="1 2">
    <name type="scientific">Flagellimonas maritima</name>
    <dbReference type="NCBI Taxonomy" id="1383885"/>
    <lineage>
        <taxon>Bacteria</taxon>
        <taxon>Pseudomonadati</taxon>
        <taxon>Bacteroidota</taxon>
        <taxon>Flavobacteriia</taxon>
        <taxon>Flavobacteriales</taxon>
        <taxon>Flavobacteriaceae</taxon>
        <taxon>Flagellimonas</taxon>
    </lineage>
</organism>
<protein>
    <submittedName>
        <fullName evidence="1">Uncharacterized protein</fullName>
    </submittedName>
</protein>
<dbReference type="KEGG" id="spon:HME9304_00682"/>
<name>A0A2Z4LPA4_9FLAO</name>
<evidence type="ECO:0000313" key="2">
    <source>
        <dbReference type="Proteomes" id="UP000248536"/>
    </source>
</evidence>